<dbReference type="PROSITE" id="PS50016">
    <property type="entry name" value="ZF_PHD_2"/>
    <property type="match status" value="1"/>
</dbReference>
<dbReference type="Gene3D" id="3.30.40.10">
    <property type="entry name" value="Zinc/RING finger domain, C3HC4 (zinc finger)"/>
    <property type="match status" value="1"/>
</dbReference>
<dbReference type="InterPro" id="IPR050701">
    <property type="entry name" value="Histone_Mod_Regulator"/>
</dbReference>
<keyword evidence="3" id="KW-0862">Zinc</keyword>
<evidence type="ECO:0000259" key="6">
    <source>
        <dbReference type="PROSITE" id="PS50016"/>
    </source>
</evidence>
<protein>
    <recommendedName>
        <fullName evidence="6">PHD-type domain-containing protein</fullName>
    </recommendedName>
</protein>
<comment type="caution">
    <text evidence="7">The sequence shown here is derived from an EMBL/GenBank/DDBJ whole genome shotgun (WGS) entry which is preliminary data.</text>
</comment>
<feature type="compositionally biased region" description="Low complexity" evidence="5">
    <location>
        <begin position="37"/>
        <end position="50"/>
    </location>
</feature>
<feature type="region of interest" description="Disordered" evidence="5">
    <location>
        <begin position="70"/>
        <end position="225"/>
    </location>
</feature>
<dbReference type="InterPro" id="IPR001965">
    <property type="entry name" value="Znf_PHD"/>
</dbReference>
<dbReference type="InterPro" id="IPR011011">
    <property type="entry name" value="Znf_FYVE_PHD"/>
</dbReference>
<gene>
    <name evidence="7" type="ORF">DCS_00358</name>
</gene>
<feature type="compositionally biased region" description="Low complexity" evidence="5">
    <location>
        <begin position="128"/>
        <end position="137"/>
    </location>
</feature>
<dbReference type="PANTHER" id="PTHR13793">
    <property type="entry name" value="PHD FINGER PROTEINS"/>
    <property type="match status" value="1"/>
</dbReference>
<dbReference type="GO" id="GO:0006357">
    <property type="term" value="P:regulation of transcription by RNA polymerase II"/>
    <property type="evidence" value="ECO:0007669"/>
    <property type="project" value="TreeGrafter"/>
</dbReference>
<dbReference type="InterPro" id="IPR019786">
    <property type="entry name" value="Zinc_finger_PHD-type_CS"/>
</dbReference>
<dbReference type="PANTHER" id="PTHR13793:SF107">
    <property type="entry name" value="BROMODOMAIN-CONTAINING PROTEIN HOMOLOG"/>
    <property type="match status" value="1"/>
</dbReference>
<dbReference type="Gene3D" id="3.40.50.300">
    <property type="entry name" value="P-loop containing nucleotide triphosphate hydrolases"/>
    <property type="match status" value="1"/>
</dbReference>
<proteinExistence type="predicted"/>
<evidence type="ECO:0000313" key="7">
    <source>
        <dbReference type="EMBL" id="KYK59228.1"/>
    </source>
</evidence>
<dbReference type="InParanoid" id="A0A151GQ88"/>
<evidence type="ECO:0000256" key="2">
    <source>
        <dbReference type="ARBA" id="ARBA00022771"/>
    </source>
</evidence>
<evidence type="ECO:0000256" key="4">
    <source>
        <dbReference type="PROSITE-ProRule" id="PRU00146"/>
    </source>
</evidence>
<dbReference type="AlphaFoldDB" id="A0A151GQ88"/>
<dbReference type="SUPFAM" id="SSF57903">
    <property type="entry name" value="FYVE/PHD zinc finger"/>
    <property type="match status" value="1"/>
</dbReference>
<dbReference type="InterPro" id="IPR013083">
    <property type="entry name" value="Znf_RING/FYVE/PHD"/>
</dbReference>
<reference evidence="7 8" key="1">
    <citation type="journal article" date="2016" name="Sci. Rep.">
        <title>Insights into Adaptations to a Near-Obligate Nematode Endoparasitic Lifestyle from the Finished Genome of Drechmeria coniospora.</title>
        <authorList>
            <person name="Zhang L."/>
            <person name="Zhou Z."/>
            <person name="Guo Q."/>
            <person name="Fokkens L."/>
            <person name="Miskei M."/>
            <person name="Pocsi I."/>
            <person name="Zhang W."/>
            <person name="Chen M."/>
            <person name="Wang L."/>
            <person name="Sun Y."/>
            <person name="Donzelli B.G."/>
            <person name="Gibson D.M."/>
            <person name="Nelson D.R."/>
            <person name="Luo J.G."/>
            <person name="Rep M."/>
            <person name="Liu H."/>
            <person name="Yang S."/>
            <person name="Wang J."/>
            <person name="Krasnoff S.B."/>
            <person name="Xu Y."/>
            <person name="Molnar I."/>
            <person name="Lin M."/>
        </authorList>
    </citation>
    <scope>NUCLEOTIDE SEQUENCE [LARGE SCALE GENOMIC DNA]</scope>
    <source>
        <strain evidence="7 8">ARSEF 6962</strain>
    </source>
</reference>
<dbReference type="InterPro" id="IPR027417">
    <property type="entry name" value="P-loop_NTPase"/>
</dbReference>
<accession>A0A151GQ88</accession>
<dbReference type="RefSeq" id="XP_040658580.1">
    <property type="nucleotide sequence ID" value="XM_040797697.1"/>
</dbReference>
<dbReference type="GeneID" id="63713001"/>
<evidence type="ECO:0000256" key="3">
    <source>
        <dbReference type="ARBA" id="ARBA00022833"/>
    </source>
</evidence>
<feature type="compositionally biased region" description="Basic residues" evidence="5">
    <location>
        <begin position="240"/>
        <end position="249"/>
    </location>
</feature>
<dbReference type="Proteomes" id="UP000076580">
    <property type="component" value="Chromosome 01"/>
</dbReference>
<feature type="region of interest" description="Disordered" evidence="5">
    <location>
        <begin position="1"/>
        <end position="50"/>
    </location>
</feature>
<dbReference type="InterPro" id="IPR019787">
    <property type="entry name" value="Znf_PHD-finger"/>
</dbReference>
<feature type="region of interest" description="Disordered" evidence="5">
    <location>
        <begin position="234"/>
        <end position="253"/>
    </location>
</feature>
<dbReference type="EMBL" id="LAYC01000001">
    <property type="protein sequence ID" value="KYK59228.1"/>
    <property type="molecule type" value="Genomic_DNA"/>
</dbReference>
<feature type="domain" description="PHD-type" evidence="6">
    <location>
        <begin position="260"/>
        <end position="310"/>
    </location>
</feature>
<dbReference type="CDD" id="cd15492">
    <property type="entry name" value="PHD_BRPF_JADE_like"/>
    <property type="match status" value="1"/>
</dbReference>
<keyword evidence="8" id="KW-1185">Reference proteome</keyword>
<evidence type="ECO:0000256" key="5">
    <source>
        <dbReference type="SAM" id="MobiDB-lite"/>
    </source>
</evidence>
<dbReference type="GO" id="GO:0008270">
    <property type="term" value="F:zinc ion binding"/>
    <property type="evidence" value="ECO:0007669"/>
    <property type="project" value="UniProtKB-KW"/>
</dbReference>
<organism evidence="7 8">
    <name type="scientific">Drechmeria coniospora</name>
    <name type="common">Nematophagous fungus</name>
    <name type="synonym">Meria coniospora</name>
    <dbReference type="NCBI Taxonomy" id="98403"/>
    <lineage>
        <taxon>Eukaryota</taxon>
        <taxon>Fungi</taxon>
        <taxon>Dikarya</taxon>
        <taxon>Ascomycota</taxon>
        <taxon>Pezizomycotina</taxon>
        <taxon>Sordariomycetes</taxon>
        <taxon>Hypocreomycetidae</taxon>
        <taxon>Hypocreales</taxon>
        <taxon>Ophiocordycipitaceae</taxon>
        <taxon>Drechmeria</taxon>
    </lineage>
</organism>
<dbReference type="STRING" id="98403.A0A151GQ88"/>
<evidence type="ECO:0000313" key="8">
    <source>
        <dbReference type="Proteomes" id="UP000076580"/>
    </source>
</evidence>
<keyword evidence="2 4" id="KW-0863">Zinc-finger</keyword>
<sequence>MDQAASTPANRKRSLTEADVEPVPTPASLKRQRLEDAGAGADAGAASPSTPSALTAIASAISGVFGIGRQQQKPAAVGNEAATLPSQRPNAPPPAPLFAKARPAIKLAALRGTKWDKGDIVAPKLPRRPSTTPKRPSGQPRGRGVDGELDSPSKPQADGVGTGDDRLAAREAATVDPTPNTPTKGGKAARKGPSASAGKPPAPKGILTPTKRRGRPPKSVTFNRGLDGEVHFEPLAKTPTGRKGRAPRARKVDEDEDDDEIRCAICSKPDSKAPNEIILCDLCDFAVHQECYDVPEIPTGDWLCKSCAQEDVIKTPSKAVDAADAAATPVAEIPEIANLDRHLRSFQRVLLDRCLGRRRIRMFGQEETYDKVRQLVGQTVIAGEGNSMLLIGSRGCGKTTVSGGA</sequence>
<evidence type="ECO:0000256" key="1">
    <source>
        <dbReference type="ARBA" id="ARBA00022723"/>
    </source>
</evidence>
<name>A0A151GQ88_DRECN</name>
<dbReference type="Pfam" id="PF13831">
    <property type="entry name" value="PHD_2"/>
    <property type="match status" value="1"/>
</dbReference>
<dbReference type="PROSITE" id="PS01359">
    <property type="entry name" value="ZF_PHD_1"/>
    <property type="match status" value="1"/>
</dbReference>
<keyword evidence="1" id="KW-0479">Metal-binding</keyword>
<dbReference type="SMART" id="SM00249">
    <property type="entry name" value="PHD"/>
    <property type="match status" value="1"/>
</dbReference>